<dbReference type="InterPro" id="IPR008979">
    <property type="entry name" value="Galactose-bd-like_sf"/>
</dbReference>
<dbReference type="GO" id="GO:0005975">
    <property type="term" value="P:carbohydrate metabolic process"/>
    <property type="evidence" value="ECO:0007669"/>
    <property type="project" value="InterPro"/>
</dbReference>
<evidence type="ECO:0000256" key="2">
    <source>
        <dbReference type="ARBA" id="ARBA00022801"/>
    </source>
</evidence>
<dbReference type="InterPro" id="IPR040605">
    <property type="entry name" value="Glyco_hydro2_dom5"/>
</dbReference>
<proteinExistence type="inferred from homology"/>
<feature type="domain" description="Glycosyl hydrolases family 2 sugar binding" evidence="6">
    <location>
        <begin position="81"/>
        <end position="151"/>
    </location>
</feature>
<dbReference type="InterPro" id="IPR036156">
    <property type="entry name" value="Beta-gal/glucu_dom_sf"/>
</dbReference>
<feature type="domain" description="DUF4982" evidence="7">
    <location>
        <begin position="588"/>
        <end position="645"/>
    </location>
</feature>
<comment type="caution">
    <text evidence="9">The sequence shown here is derived from an EMBL/GenBank/DDBJ whole genome shotgun (WGS) entry which is preliminary data.</text>
</comment>
<sequence>MREQLLLDFGWKFHKGDLVPAPWRTLSKVYPQSKSENAQGAATATYYDEDWKQVDLPHDYMIENEVAERDQTDCHGYLPRGIGWYRRAFRLEEPDRQRRIALRFDGVATQCTVWVNNHLLKRSFSGYSTFEIDLTDYVEFGDNLNHIAVRVDSIPFEGWWYEGGGMYRHDWLIKTDKVAVDTWGTWVKPEKQPDGSWLVSVETTVRNDRNEETDITIVSEIWDEAGRSHGQDDVSLKVPAREKTVIPQQLTMHDPELWSVDNPHLYCLRTTLTEIDQEMDHYDTSFGFRTLDFIPNKGFFLNGTAVKLKGVNMHQDHAGIGVAVPERVHEFRLRRLKEMGCNAYRSSHHPPTPELLDLCDRLGILVMDETRSFRSTEDGFTELRDMIIRDRNHPCVFLWSIANEEPLQGKDRGRRIAETMRFHVKKLDNTRPVTIALNGGFLERQTTEVVDIIGINYHMFAYDPVYEQYPEKLQIASEGGATRLTRGVYIDNPEKGHFAAYDLKRRSLGTTFRDLWKQVNTRDFMAGLFIWSGMDYRGETVWPSLIYQGAPIDICGFPKDSFYLFQSFWSDQPMIHIVPHWNWSNHDGDPVVVWVYANSEEAELFHNGESLGVHKLEPYEPGKWIVPYAAGELVAVARSGGKAVAEKRVKTTGEPVRIKLKLEQTELRADGQDVAVITVSAVDAEGLEVPTCNAEVECEVIEHGRYLGGANGDPSDHTPAFSSRWKMFNGLCQFIVRSDNSPGDLHVRVKNDALGTAELHIKREIDQLHPYVPLQQSEWKITGWGISDTNEYLKVNTRIPEFDQSAREASIVFEHIAGKAKVWIGHYSWPHDHAIKEFRAVKETSEPGALKIELPDMDGKDMLEIKVWLEIGTSLDELGKVRWQFDSKI</sequence>
<dbReference type="Pfam" id="PF18565">
    <property type="entry name" value="Glyco_hydro2_C5"/>
    <property type="match status" value="1"/>
</dbReference>
<dbReference type="Gene3D" id="3.20.20.80">
    <property type="entry name" value="Glycosidases"/>
    <property type="match status" value="1"/>
</dbReference>
<gene>
    <name evidence="9" type="ORF">EYB31_00365</name>
</gene>
<dbReference type="Proteomes" id="UP000293142">
    <property type="component" value="Unassembled WGS sequence"/>
</dbReference>
<dbReference type="SUPFAM" id="SSF51445">
    <property type="entry name" value="(Trans)glycosidases"/>
    <property type="match status" value="1"/>
</dbReference>
<dbReference type="Pfam" id="PF02837">
    <property type="entry name" value="Glyco_hydro_2_N"/>
    <property type="match status" value="1"/>
</dbReference>
<dbReference type="InterPro" id="IPR017853">
    <property type="entry name" value="GH"/>
</dbReference>
<feature type="domain" description="Glycoside hydrolase family 2" evidence="8">
    <location>
        <begin position="658"/>
        <end position="759"/>
    </location>
</feature>
<feature type="domain" description="Glycoside hydrolase family 2 immunoglobulin-like beta-sandwich" evidence="4">
    <location>
        <begin position="185"/>
        <end position="289"/>
    </location>
</feature>
<dbReference type="InterPro" id="IPR051913">
    <property type="entry name" value="GH2_Domain-Containing"/>
</dbReference>
<comment type="similarity">
    <text evidence="1">Belongs to the glycosyl hydrolase 2 family.</text>
</comment>
<dbReference type="InterPro" id="IPR023232">
    <property type="entry name" value="Glyco_hydro_2_AS"/>
</dbReference>
<dbReference type="InterPro" id="IPR006101">
    <property type="entry name" value="Glyco_hydro_2"/>
</dbReference>
<evidence type="ECO:0000256" key="3">
    <source>
        <dbReference type="ARBA" id="ARBA00023295"/>
    </source>
</evidence>
<evidence type="ECO:0000313" key="9">
    <source>
        <dbReference type="EMBL" id="TBL81505.1"/>
    </source>
</evidence>
<dbReference type="PRINTS" id="PR00132">
    <property type="entry name" value="GLHYDRLASE2"/>
</dbReference>
<evidence type="ECO:0000259" key="6">
    <source>
        <dbReference type="Pfam" id="PF02837"/>
    </source>
</evidence>
<evidence type="ECO:0000313" key="10">
    <source>
        <dbReference type="Proteomes" id="UP000293142"/>
    </source>
</evidence>
<dbReference type="InterPro" id="IPR048230">
    <property type="entry name" value="GalA-like"/>
</dbReference>
<dbReference type="InterPro" id="IPR013783">
    <property type="entry name" value="Ig-like_fold"/>
</dbReference>
<dbReference type="OrthoDB" id="9762066at2"/>
<dbReference type="SUPFAM" id="SSF49303">
    <property type="entry name" value="beta-Galactosidase/glucuronidase domain"/>
    <property type="match status" value="1"/>
</dbReference>
<accession>A0A4Q9DYK5</accession>
<keyword evidence="10" id="KW-1185">Reference proteome</keyword>
<dbReference type="InterPro" id="IPR006102">
    <property type="entry name" value="Ig-like_GH2"/>
</dbReference>
<evidence type="ECO:0000259" key="7">
    <source>
        <dbReference type="Pfam" id="PF16355"/>
    </source>
</evidence>
<dbReference type="Gene3D" id="2.60.40.10">
    <property type="entry name" value="Immunoglobulins"/>
    <property type="match status" value="3"/>
</dbReference>
<protein>
    <submittedName>
        <fullName evidence="9">Glycoside hydrolase family 2 protein</fullName>
    </submittedName>
</protein>
<dbReference type="SUPFAM" id="SSF49785">
    <property type="entry name" value="Galactose-binding domain-like"/>
    <property type="match status" value="1"/>
</dbReference>
<organism evidence="9 10">
    <name type="scientific">Paenibacillus thalictri</name>
    <dbReference type="NCBI Taxonomy" id="2527873"/>
    <lineage>
        <taxon>Bacteria</taxon>
        <taxon>Bacillati</taxon>
        <taxon>Bacillota</taxon>
        <taxon>Bacilli</taxon>
        <taxon>Bacillales</taxon>
        <taxon>Paenibacillaceae</taxon>
        <taxon>Paenibacillus</taxon>
    </lineage>
</organism>
<keyword evidence="3" id="KW-0326">Glycosidase</keyword>
<dbReference type="RefSeq" id="WP_131011290.1">
    <property type="nucleotide sequence ID" value="NZ_SIRE01000002.1"/>
</dbReference>
<reference evidence="9 10" key="1">
    <citation type="submission" date="2019-02" db="EMBL/GenBank/DDBJ databases">
        <title>Paenibacillus sp. nov., isolated from surface-sterilized tissue of Thalictrum simplex L.</title>
        <authorList>
            <person name="Tuo L."/>
        </authorList>
    </citation>
    <scope>NUCLEOTIDE SEQUENCE [LARGE SCALE GENOMIC DNA]</scope>
    <source>
        <strain evidence="9 10">N2SHLJ1</strain>
    </source>
</reference>
<dbReference type="Pfam" id="PF16355">
    <property type="entry name" value="DUF4982"/>
    <property type="match status" value="1"/>
</dbReference>
<dbReference type="PROSITE" id="PS00608">
    <property type="entry name" value="GLYCOSYL_HYDROL_F2_2"/>
    <property type="match status" value="1"/>
</dbReference>
<dbReference type="PANTHER" id="PTHR42732">
    <property type="entry name" value="BETA-GALACTOSIDASE"/>
    <property type="match status" value="1"/>
</dbReference>
<dbReference type="Gene3D" id="2.60.120.260">
    <property type="entry name" value="Galactose-binding domain-like"/>
    <property type="match status" value="1"/>
</dbReference>
<feature type="domain" description="Glycoside hydrolase family 2 catalytic" evidence="5">
    <location>
        <begin position="383"/>
        <end position="472"/>
    </location>
</feature>
<feature type="domain" description="Glycoside hydrolase family 2 catalytic" evidence="5">
    <location>
        <begin position="296"/>
        <end position="371"/>
    </location>
</feature>
<dbReference type="PANTHER" id="PTHR42732:SF1">
    <property type="entry name" value="BETA-MANNOSIDASE"/>
    <property type="match status" value="1"/>
</dbReference>
<name>A0A4Q9DYK5_9BACL</name>
<dbReference type="GO" id="GO:0004553">
    <property type="term" value="F:hydrolase activity, hydrolyzing O-glycosyl compounds"/>
    <property type="evidence" value="ECO:0007669"/>
    <property type="project" value="InterPro"/>
</dbReference>
<dbReference type="Pfam" id="PF02836">
    <property type="entry name" value="Glyco_hydro_2_C"/>
    <property type="match status" value="2"/>
</dbReference>
<dbReference type="InterPro" id="IPR006104">
    <property type="entry name" value="Glyco_hydro_2_N"/>
</dbReference>
<dbReference type="Pfam" id="PF00703">
    <property type="entry name" value="Glyco_hydro_2"/>
    <property type="match status" value="1"/>
</dbReference>
<dbReference type="AlphaFoldDB" id="A0A4Q9DYK5"/>
<evidence type="ECO:0000259" key="8">
    <source>
        <dbReference type="Pfam" id="PF18565"/>
    </source>
</evidence>
<dbReference type="EMBL" id="SIRE01000002">
    <property type="protein sequence ID" value="TBL81505.1"/>
    <property type="molecule type" value="Genomic_DNA"/>
</dbReference>
<dbReference type="NCBIfam" id="NF041462">
    <property type="entry name" value="GalA"/>
    <property type="match status" value="1"/>
</dbReference>
<dbReference type="InterPro" id="IPR032311">
    <property type="entry name" value="DUF4982"/>
</dbReference>
<evidence type="ECO:0000259" key="4">
    <source>
        <dbReference type="Pfam" id="PF00703"/>
    </source>
</evidence>
<dbReference type="InterPro" id="IPR006103">
    <property type="entry name" value="Glyco_hydro_2_cat"/>
</dbReference>
<keyword evidence="2 9" id="KW-0378">Hydrolase</keyword>
<evidence type="ECO:0000259" key="5">
    <source>
        <dbReference type="Pfam" id="PF02836"/>
    </source>
</evidence>
<evidence type="ECO:0000256" key="1">
    <source>
        <dbReference type="ARBA" id="ARBA00007401"/>
    </source>
</evidence>